<organism evidence="3 4">
    <name type="scientific">Streptodolium elevatio</name>
    <dbReference type="NCBI Taxonomy" id="3157996"/>
    <lineage>
        <taxon>Bacteria</taxon>
        <taxon>Bacillati</taxon>
        <taxon>Actinomycetota</taxon>
        <taxon>Actinomycetes</taxon>
        <taxon>Kitasatosporales</taxon>
        <taxon>Streptomycetaceae</taxon>
        <taxon>Streptodolium</taxon>
    </lineage>
</organism>
<gene>
    <name evidence="3" type="ORF">AB0C36_16290</name>
</gene>
<dbReference type="Proteomes" id="UP001551482">
    <property type="component" value="Unassembled WGS sequence"/>
</dbReference>
<proteinExistence type="predicted"/>
<dbReference type="RefSeq" id="WP_358354320.1">
    <property type="nucleotide sequence ID" value="NZ_JBEZFP010000036.1"/>
</dbReference>
<dbReference type="InterPro" id="IPR038607">
    <property type="entry name" value="PhoD-like_sf"/>
</dbReference>
<dbReference type="EMBL" id="JBEZFP010000036">
    <property type="protein sequence ID" value="MEU8135064.1"/>
    <property type="molecule type" value="Genomic_DNA"/>
</dbReference>
<reference evidence="3 4" key="1">
    <citation type="submission" date="2024-06" db="EMBL/GenBank/DDBJ databases">
        <title>The Natural Products Discovery Center: Release of the First 8490 Sequenced Strains for Exploring Actinobacteria Biosynthetic Diversity.</title>
        <authorList>
            <person name="Kalkreuter E."/>
            <person name="Kautsar S.A."/>
            <person name="Yang D."/>
            <person name="Bader C.D."/>
            <person name="Teijaro C.N."/>
            <person name="Fluegel L."/>
            <person name="Davis C.M."/>
            <person name="Simpson J.R."/>
            <person name="Lauterbach L."/>
            <person name="Steele A.D."/>
            <person name="Gui C."/>
            <person name="Meng S."/>
            <person name="Li G."/>
            <person name="Viehrig K."/>
            <person name="Ye F."/>
            <person name="Su P."/>
            <person name="Kiefer A.F."/>
            <person name="Nichols A."/>
            <person name="Cepeda A.J."/>
            <person name="Yan W."/>
            <person name="Fan B."/>
            <person name="Jiang Y."/>
            <person name="Adhikari A."/>
            <person name="Zheng C.-J."/>
            <person name="Schuster L."/>
            <person name="Cowan T.M."/>
            <person name="Smanski M.J."/>
            <person name="Chevrette M.G."/>
            <person name="De Carvalho L.P.S."/>
            <person name="Shen B."/>
        </authorList>
    </citation>
    <scope>NUCLEOTIDE SEQUENCE [LARGE SCALE GENOMIC DNA]</scope>
    <source>
        <strain evidence="3 4">NPDC048946</strain>
    </source>
</reference>
<dbReference type="InterPro" id="IPR018946">
    <property type="entry name" value="PhoD-like_MPP"/>
</dbReference>
<dbReference type="InterPro" id="IPR052900">
    <property type="entry name" value="Phospholipid_Metab_Enz"/>
</dbReference>
<evidence type="ECO:0000313" key="3">
    <source>
        <dbReference type="EMBL" id="MEU8135064.1"/>
    </source>
</evidence>
<evidence type="ECO:0000259" key="2">
    <source>
        <dbReference type="Pfam" id="PF16655"/>
    </source>
</evidence>
<name>A0ABV3DJI5_9ACTN</name>
<dbReference type="CDD" id="cd07389">
    <property type="entry name" value="MPP_PhoD"/>
    <property type="match status" value="1"/>
</dbReference>
<dbReference type="Pfam" id="PF09423">
    <property type="entry name" value="PhoD"/>
    <property type="match status" value="1"/>
</dbReference>
<feature type="domain" description="PhoD-like phosphatase metallophosphatase" evidence="1">
    <location>
        <begin position="158"/>
        <end position="501"/>
    </location>
</feature>
<accession>A0ABV3DJI5</accession>
<protein>
    <submittedName>
        <fullName evidence="3">Alkaline phosphatase D family protein</fullName>
    </submittedName>
</protein>
<evidence type="ECO:0000313" key="4">
    <source>
        <dbReference type="Proteomes" id="UP001551482"/>
    </source>
</evidence>
<dbReference type="SUPFAM" id="SSF56300">
    <property type="entry name" value="Metallo-dependent phosphatases"/>
    <property type="match status" value="1"/>
</dbReference>
<dbReference type="Gene3D" id="2.60.40.380">
    <property type="entry name" value="Purple acid phosphatase-like, N-terminal"/>
    <property type="match status" value="1"/>
</dbReference>
<sequence>MSRPQLSRRGFLGISAAGTGAVMLGTGAWSASSAYAAPSGMGHPFTLGVASGDPTHDGVVLWTRLAPDPFAVDGRGGMPDRPVRVAYEVAFDPRFRAVVRRGSVVATPELGHSVHPEVSGLAPGREYFYRFRVGNEISRVGRTRTAPHPFAMPRRLRFAFASCQAWQDGYYTAYEHLANEDLDLVVHLGDYLYEYGVGTNKRGVVTDPRFHTETVDLARYRLQYALYKSEAPLQNAHAQHAWIQTMDDHEVDNNWAADIPENRDPKQGNDTTERFLKRRTDAFQAMYENMPLRAGQLPKGPSVRLHRRLPYGRLADFTMLDTRQYRSDQPCGDGGGTTCDDRFDPDRTMLGGKQRDWLLDGFRASRARWQVLGNQAPMIQTDRNPDPAVTDVWYDPWDGYVAERNRLLAAARECGVRNLVVITGDRHQNYAANLHLDYADPQSPVVGSEFVGTSITSGGDGYDVDTAGQAFLDANPHMKFFNAQRGYASVTVTPDQWRTDYRVLDYVTRPGSPIRTRATLAVQDGVPGVHLA</sequence>
<dbReference type="PANTHER" id="PTHR43606:SF2">
    <property type="entry name" value="ALKALINE PHOSPHATASE FAMILY PROTEIN (AFU_ORTHOLOGUE AFUA_5G03860)"/>
    <property type="match status" value="1"/>
</dbReference>
<dbReference type="InterPro" id="IPR032093">
    <property type="entry name" value="PhoD_N"/>
</dbReference>
<dbReference type="PANTHER" id="PTHR43606">
    <property type="entry name" value="PHOSPHATASE, PUTATIVE (AFU_ORTHOLOGUE AFUA_6G08710)-RELATED"/>
    <property type="match status" value="1"/>
</dbReference>
<comment type="caution">
    <text evidence="3">The sequence shown here is derived from an EMBL/GenBank/DDBJ whole genome shotgun (WGS) entry which is preliminary data.</text>
</comment>
<evidence type="ECO:0000259" key="1">
    <source>
        <dbReference type="Pfam" id="PF09423"/>
    </source>
</evidence>
<dbReference type="InterPro" id="IPR006311">
    <property type="entry name" value="TAT_signal"/>
</dbReference>
<keyword evidence="4" id="KW-1185">Reference proteome</keyword>
<dbReference type="PROSITE" id="PS51318">
    <property type="entry name" value="TAT"/>
    <property type="match status" value="1"/>
</dbReference>
<dbReference type="InterPro" id="IPR029052">
    <property type="entry name" value="Metallo-depent_PP-like"/>
</dbReference>
<dbReference type="Pfam" id="PF16655">
    <property type="entry name" value="PhoD_N"/>
    <property type="match status" value="1"/>
</dbReference>
<feature type="domain" description="Phospholipase D N-terminal" evidence="2">
    <location>
        <begin position="47"/>
        <end position="145"/>
    </location>
</feature>
<dbReference type="Gene3D" id="3.60.21.70">
    <property type="entry name" value="PhoD-like phosphatase"/>
    <property type="match status" value="1"/>
</dbReference>